<gene>
    <name evidence="1" type="ORF">LTRI10_LOCUS8999</name>
</gene>
<dbReference type="Proteomes" id="UP001497516">
    <property type="component" value="Chromosome 10"/>
</dbReference>
<evidence type="ECO:0000313" key="2">
    <source>
        <dbReference type="Proteomes" id="UP001497516"/>
    </source>
</evidence>
<reference evidence="1 2" key="1">
    <citation type="submission" date="2024-04" db="EMBL/GenBank/DDBJ databases">
        <authorList>
            <person name="Fracassetti M."/>
        </authorList>
    </citation>
    <scope>NUCLEOTIDE SEQUENCE [LARGE SCALE GENOMIC DNA]</scope>
</reference>
<accession>A0AAV2CYL1</accession>
<proteinExistence type="predicted"/>
<name>A0AAV2CYL1_9ROSI</name>
<dbReference type="EMBL" id="OZ034814">
    <property type="protein sequence ID" value="CAL1361632.1"/>
    <property type="molecule type" value="Genomic_DNA"/>
</dbReference>
<keyword evidence="2" id="KW-1185">Reference proteome</keyword>
<dbReference type="AlphaFoldDB" id="A0AAV2CYL1"/>
<protein>
    <submittedName>
        <fullName evidence="1">Uncharacterized protein</fullName>
    </submittedName>
</protein>
<sequence>MSAVAATDPVPREGWCVRARVCPTQFCSCPVAYSDGSGDCNNAREGQDVRLRLGEHEIDLWAPGPEAAREDLVCRGVGRMRRGPTRPRA</sequence>
<organism evidence="1 2">
    <name type="scientific">Linum trigynum</name>
    <dbReference type="NCBI Taxonomy" id="586398"/>
    <lineage>
        <taxon>Eukaryota</taxon>
        <taxon>Viridiplantae</taxon>
        <taxon>Streptophyta</taxon>
        <taxon>Embryophyta</taxon>
        <taxon>Tracheophyta</taxon>
        <taxon>Spermatophyta</taxon>
        <taxon>Magnoliopsida</taxon>
        <taxon>eudicotyledons</taxon>
        <taxon>Gunneridae</taxon>
        <taxon>Pentapetalae</taxon>
        <taxon>rosids</taxon>
        <taxon>fabids</taxon>
        <taxon>Malpighiales</taxon>
        <taxon>Linaceae</taxon>
        <taxon>Linum</taxon>
    </lineage>
</organism>
<evidence type="ECO:0000313" key="1">
    <source>
        <dbReference type="EMBL" id="CAL1361632.1"/>
    </source>
</evidence>